<comment type="caution">
    <text evidence="1">The sequence shown here is derived from an EMBL/GenBank/DDBJ whole genome shotgun (WGS) entry which is preliminary data.</text>
</comment>
<gene>
    <name evidence="1" type="ORF">RHAB21_04368</name>
</gene>
<dbReference type="InterPro" id="IPR036412">
    <property type="entry name" value="HAD-like_sf"/>
</dbReference>
<proteinExistence type="predicted"/>
<dbReference type="PANTHER" id="PTHR18901:SF38">
    <property type="entry name" value="PSEUDOURIDINE-5'-PHOSPHATASE"/>
    <property type="match status" value="1"/>
</dbReference>
<dbReference type="SUPFAM" id="SSF56784">
    <property type="entry name" value="HAD-like"/>
    <property type="match status" value="1"/>
</dbReference>
<dbReference type="CDD" id="cd07526">
    <property type="entry name" value="HAD_BPGM_like"/>
    <property type="match status" value="1"/>
</dbReference>
<name>A0ABM8PW88_9HYPH</name>
<sequence>MTVELLIFDCDGVLIDSEPVATAILWKALNDAGVLISRPEVHRRFTGYSEIDAHRICIEELGLAEPASVFAGLRTALYPEFARSLSPMTGMPALVRSLSVPKCVASNSGIERLQNSLGLLDLWHDFAPHIFSAEMVEAPKPAPDLFLHCAREFGIDPSRCLVIDDSAHGIIGAVAAGMRAIGFVDPADPRPNRPGVLAEAGAVTVATGAFELQKALEGLLPSAVSSQFGPTLAVPA</sequence>
<reference evidence="1 2" key="1">
    <citation type="submission" date="2020-11" db="EMBL/GenBank/DDBJ databases">
        <authorList>
            <person name="Lassalle F."/>
        </authorList>
    </citation>
    <scope>NUCLEOTIDE SEQUENCE [LARGE SCALE GENOMIC DNA]</scope>
    <source>
        <strain evidence="1 2">AB21</strain>
    </source>
</reference>
<dbReference type="RefSeq" id="WP_142589428.1">
    <property type="nucleotide sequence ID" value="NZ_CABFWE030000011.1"/>
</dbReference>
<evidence type="ECO:0000313" key="1">
    <source>
        <dbReference type="EMBL" id="CAD7051893.1"/>
    </source>
</evidence>
<dbReference type="NCBIfam" id="TIGR01509">
    <property type="entry name" value="HAD-SF-IA-v3"/>
    <property type="match status" value="1"/>
</dbReference>
<accession>A0ABM8PW88</accession>
<dbReference type="InterPro" id="IPR023198">
    <property type="entry name" value="PGP-like_dom2"/>
</dbReference>
<evidence type="ECO:0000313" key="2">
    <source>
        <dbReference type="Proteomes" id="UP000601041"/>
    </source>
</evidence>
<dbReference type="EMBL" id="CABFWE030000011">
    <property type="protein sequence ID" value="CAD7051893.1"/>
    <property type="molecule type" value="Genomic_DNA"/>
</dbReference>
<keyword evidence="1" id="KW-0378">Hydrolase</keyword>
<dbReference type="Gene3D" id="1.10.150.240">
    <property type="entry name" value="Putative phosphatase, domain 2"/>
    <property type="match status" value="1"/>
</dbReference>
<dbReference type="Pfam" id="PF00702">
    <property type="entry name" value="Hydrolase"/>
    <property type="match status" value="1"/>
</dbReference>
<dbReference type="GO" id="GO:0016787">
    <property type="term" value="F:hydrolase activity"/>
    <property type="evidence" value="ECO:0007669"/>
    <property type="project" value="UniProtKB-KW"/>
</dbReference>
<organism evidence="1 2">
    <name type="scientific">Pseudorhizobium halotolerans</name>
    <dbReference type="NCBI Taxonomy" id="1233081"/>
    <lineage>
        <taxon>Bacteria</taxon>
        <taxon>Pseudomonadati</taxon>
        <taxon>Pseudomonadota</taxon>
        <taxon>Alphaproteobacteria</taxon>
        <taxon>Hyphomicrobiales</taxon>
        <taxon>Rhizobiaceae</taxon>
        <taxon>Rhizobium/Agrobacterium group</taxon>
        <taxon>Pseudorhizobium</taxon>
    </lineage>
</organism>
<keyword evidence="2" id="KW-1185">Reference proteome</keyword>
<dbReference type="Proteomes" id="UP000601041">
    <property type="component" value="Unassembled WGS sequence"/>
</dbReference>
<dbReference type="InterPro" id="IPR023214">
    <property type="entry name" value="HAD_sf"/>
</dbReference>
<dbReference type="Gene3D" id="3.40.50.1000">
    <property type="entry name" value="HAD superfamily/HAD-like"/>
    <property type="match status" value="1"/>
</dbReference>
<dbReference type="SFLD" id="SFLDS00003">
    <property type="entry name" value="Haloacid_Dehalogenase"/>
    <property type="match status" value="1"/>
</dbReference>
<protein>
    <submittedName>
        <fullName evidence="1">Hydrolase</fullName>
    </submittedName>
</protein>
<dbReference type="SFLD" id="SFLDG01129">
    <property type="entry name" value="C1.5:_HAD__Beta-PGM__Phosphata"/>
    <property type="match status" value="1"/>
</dbReference>
<dbReference type="PANTHER" id="PTHR18901">
    <property type="entry name" value="2-DEOXYGLUCOSE-6-PHOSPHATE PHOSPHATASE 2"/>
    <property type="match status" value="1"/>
</dbReference>
<dbReference type="InterPro" id="IPR006439">
    <property type="entry name" value="HAD-SF_hydro_IA"/>
</dbReference>